<protein>
    <recommendedName>
        <fullName evidence="3">CBM1 domain-containing protein</fullName>
    </recommendedName>
</protein>
<evidence type="ECO:0000313" key="4">
    <source>
        <dbReference type="EMBL" id="KAK2602890.1"/>
    </source>
</evidence>
<dbReference type="PROSITE" id="PS00562">
    <property type="entry name" value="CBM1_1"/>
    <property type="match status" value="1"/>
</dbReference>
<evidence type="ECO:0000313" key="5">
    <source>
        <dbReference type="Proteomes" id="UP001265746"/>
    </source>
</evidence>
<feature type="region of interest" description="Disordered" evidence="2">
    <location>
        <begin position="96"/>
        <end position="146"/>
    </location>
</feature>
<keyword evidence="5" id="KW-1185">Reference proteome</keyword>
<dbReference type="PROSITE" id="PS51164">
    <property type="entry name" value="CBM1_2"/>
    <property type="match status" value="1"/>
</dbReference>
<feature type="domain" description="CBM1" evidence="3">
    <location>
        <begin position="19"/>
        <end position="55"/>
    </location>
</feature>
<feature type="compositionally biased region" description="Acidic residues" evidence="2">
    <location>
        <begin position="111"/>
        <end position="121"/>
    </location>
</feature>
<dbReference type="SUPFAM" id="SSF57180">
    <property type="entry name" value="Cellulose-binding domain"/>
    <property type="match status" value="1"/>
</dbReference>
<dbReference type="EMBL" id="JAUJFL010000005">
    <property type="protein sequence ID" value="KAK2602890.1"/>
    <property type="molecule type" value="Genomic_DNA"/>
</dbReference>
<accession>A0AAD9SB55</accession>
<organism evidence="4 5">
    <name type="scientific">Phomopsis amygdali</name>
    <name type="common">Fusicoccum amygdali</name>
    <dbReference type="NCBI Taxonomy" id="1214568"/>
    <lineage>
        <taxon>Eukaryota</taxon>
        <taxon>Fungi</taxon>
        <taxon>Dikarya</taxon>
        <taxon>Ascomycota</taxon>
        <taxon>Pezizomycotina</taxon>
        <taxon>Sordariomycetes</taxon>
        <taxon>Sordariomycetidae</taxon>
        <taxon>Diaporthales</taxon>
        <taxon>Diaporthaceae</taxon>
        <taxon>Diaporthe</taxon>
    </lineage>
</organism>
<dbReference type="Proteomes" id="UP001265746">
    <property type="component" value="Unassembled WGS sequence"/>
</dbReference>
<dbReference type="InterPro" id="IPR035971">
    <property type="entry name" value="CBD_sf"/>
</dbReference>
<feature type="compositionally biased region" description="Low complexity" evidence="2">
    <location>
        <begin position="122"/>
        <end position="138"/>
    </location>
</feature>
<gene>
    <name evidence="4" type="ORF">N8I77_009392</name>
</gene>
<dbReference type="GO" id="GO:0005975">
    <property type="term" value="P:carbohydrate metabolic process"/>
    <property type="evidence" value="ECO:0007669"/>
    <property type="project" value="InterPro"/>
</dbReference>
<dbReference type="AlphaFoldDB" id="A0AAD9SB55"/>
<evidence type="ECO:0000256" key="1">
    <source>
        <dbReference type="ARBA" id="ARBA00022729"/>
    </source>
</evidence>
<comment type="caution">
    <text evidence="4">The sequence shown here is derived from an EMBL/GenBank/DDBJ whole genome shotgun (WGS) entry which is preliminary data.</text>
</comment>
<dbReference type="InterPro" id="IPR000254">
    <property type="entry name" value="CBD"/>
</dbReference>
<reference evidence="4" key="1">
    <citation type="submission" date="2023-06" db="EMBL/GenBank/DDBJ databases">
        <authorList>
            <person name="Noh H."/>
        </authorList>
    </citation>
    <scope>NUCLEOTIDE SEQUENCE</scope>
    <source>
        <strain evidence="4">DUCC20226</strain>
    </source>
</reference>
<sequence>MSALNATYPSANTTVSTGRVAALYHRCGGINWDGATDCEAGSYCKVQNPFYSQCVAIDGSYTNATATGSNVDYINTLLASGSASARPTTLVTITASSSSTPAVATPTGTAADDDDYCEDEPTVTPSVSSRPTTSAAAAADDEGDYCEDEETLTVSVTSRPTATAAAVADDGDDYCED</sequence>
<name>A0AAD9SB55_PHOAM</name>
<dbReference type="GO" id="GO:0005576">
    <property type="term" value="C:extracellular region"/>
    <property type="evidence" value="ECO:0007669"/>
    <property type="project" value="InterPro"/>
</dbReference>
<keyword evidence="1" id="KW-0732">Signal</keyword>
<proteinExistence type="predicted"/>
<evidence type="ECO:0000259" key="3">
    <source>
        <dbReference type="PROSITE" id="PS51164"/>
    </source>
</evidence>
<evidence type="ECO:0000256" key="2">
    <source>
        <dbReference type="SAM" id="MobiDB-lite"/>
    </source>
</evidence>
<feature type="compositionally biased region" description="Low complexity" evidence="2">
    <location>
        <begin position="96"/>
        <end position="110"/>
    </location>
</feature>
<dbReference type="Pfam" id="PF00734">
    <property type="entry name" value="CBM_1"/>
    <property type="match status" value="1"/>
</dbReference>
<dbReference type="GO" id="GO:0030248">
    <property type="term" value="F:cellulose binding"/>
    <property type="evidence" value="ECO:0007669"/>
    <property type="project" value="InterPro"/>
</dbReference>
<dbReference type="SMART" id="SM00236">
    <property type="entry name" value="fCBD"/>
    <property type="match status" value="1"/>
</dbReference>